<dbReference type="Gene3D" id="2.30.40.10">
    <property type="entry name" value="Urease, subunit C, domain 1"/>
    <property type="match status" value="1"/>
</dbReference>
<evidence type="ECO:0000313" key="5">
    <source>
        <dbReference type="EMBL" id="GGG92542.1"/>
    </source>
</evidence>
<dbReference type="Pfam" id="PF01979">
    <property type="entry name" value="Amidohydro_1"/>
    <property type="match status" value="1"/>
</dbReference>
<feature type="region of interest" description="Disordered" evidence="2">
    <location>
        <begin position="34"/>
        <end position="54"/>
    </location>
</feature>
<dbReference type="InterPro" id="IPR011059">
    <property type="entry name" value="Metal-dep_hydrolase_composite"/>
</dbReference>
<feature type="domain" description="Amidohydrolase-related" evidence="4">
    <location>
        <begin position="362"/>
        <end position="457"/>
    </location>
</feature>
<organism evidence="5 6">
    <name type="scientific">Glycocaulis albus</name>
    <dbReference type="NCBI Taxonomy" id="1382801"/>
    <lineage>
        <taxon>Bacteria</taxon>
        <taxon>Pseudomonadati</taxon>
        <taxon>Pseudomonadota</taxon>
        <taxon>Alphaproteobacteria</taxon>
        <taxon>Maricaulales</taxon>
        <taxon>Maricaulaceae</taxon>
        <taxon>Glycocaulis</taxon>
    </lineage>
</organism>
<keyword evidence="6" id="KW-1185">Reference proteome</keyword>
<dbReference type="InterPro" id="IPR050378">
    <property type="entry name" value="Metallo-dep_Hydrolases_sf"/>
</dbReference>
<dbReference type="PANTHER" id="PTHR11647">
    <property type="entry name" value="HYDRANTOINASE/DIHYDROPYRIMIDINASE FAMILY MEMBER"/>
    <property type="match status" value="1"/>
</dbReference>
<evidence type="ECO:0000256" key="2">
    <source>
        <dbReference type="SAM" id="MobiDB-lite"/>
    </source>
</evidence>
<reference evidence="6" key="1">
    <citation type="journal article" date="2019" name="Int. J. Syst. Evol. Microbiol.">
        <title>The Global Catalogue of Microorganisms (GCM) 10K type strain sequencing project: providing services to taxonomists for standard genome sequencing and annotation.</title>
        <authorList>
            <consortium name="The Broad Institute Genomics Platform"/>
            <consortium name="The Broad Institute Genome Sequencing Center for Infectious Disease"/>
            <person name="Wu L."/>
            <person name="Ma J."/>
        </authorList>
    </citation>
    <scope>NUCLEOTIDE SEQUENCE [LARGE SCALE GENOMIC DNA]</scope>
    <source>
        <strain evidence="6">CGMCC 1.12766</strain>
    </source>
</reference>
<dbReference type="SUPFAM" id="SSF51338">
    <property type="entry name" value="Composite domain of metallo-dependent hydrolases"/>
    <property type="match status" value="1"/>
</dbReference>
<evidence type="ECO:0000256" key="3">
    <source>
        <dbReference type="SAM" id="SignalP"/>
    </source>
</evidence>
<dbReference type="InterPro" id="IPR032466">
    <property type="entry name" value="Metal_Hydrolase"/>
</dbReference>
<protein>
    <submittedName>
        <fullName evidence="5">Amidohydrolase</fullName>
    </submittedName>
</protein>
<gene>
    <name evidence="5" type="ORF">GCM10007420_04910</name>
</gene>
<dbReference type="Proteomes" id="UP000648722">
    <property type="component" value="Unassembled WGS sequence"/>
</dbReference>
<evidence type="ECO:0000256" key="1">
    <source>
        <dbReference type="ARBA" id="ARBA00001947"/>
    </source>
</evidence>
<dbReference type="SUPFAM" id="SSF51556">
    <property type="entry name" value="Metallo-dependent hydrolases"/>
    <property type="match status" value="1"/>
</dbReference>
<dbReference type="PANTHER" id="PTHR11647:SF1">
    <property type="entry name" value="COLLAPSIN RESPONSE MEDIATOR PROTEIN"/>
    <property type="match status" value="1"/>
</dbReference>
<feature type="chain" id="PRO_5045363016" evidence="3">
    <location>
        <begin position="30"/>
        <end position="484"/>
    </location>
</feature>
<dbReference type="PROSITE" id="PS51257">
    <property type="entry name" value="PROKAR_LIPOPROTEIN"/>
    <property type="match status" value="1"/>
</dbReference>
<evidence type="ECO:0000313" key="6">
    <source>
        <dbReference type="Proteomes" id="UP000648722"/>
    </source>
</evidence>
<dbReference type="Gene3D" id="3.20.20.140">
    <property type="entry name" value="Metal-dependent hydrolases"/>
    <property type="match status" value="1"/>
</dbReference>
<proteinExistence type="predicted"/>
<name>A0ABQ1XGY8_9PROT</name>
<keyword evidence="3" id="KW-0732">Signal</keyword>
<accession>A0ABQ1XGY8</accession>
<feature type="signal peptide" evidence="3">
    <location>
        <begin position="1"/>
        <end position="29"/>
    </location>
</feature>
<dbReference type="InterPro" id="IPR006680">
    <property type="entry name" value="Amidohydro-rel"/>
</dbReference>
<comment type="cofactor">
    <cofactor evidence="1">
        <name>Zn(2+)</name>
        <dbReference type="ChEBI" id="CHEBI:29105"/>
    </cofactor>
</comment>
<evidence type="ECO:0000259" key="4">
    <source>
        <dbReference type="Pfam" id="PF01979"/>
    </source>
</evidence>
<comment type="caution">
    <text evidence="5">The sequence shown here is derived from an EMBL/GenBank/DDBJ whole genome shotgun (WGS) entry which is preliminary data.</text>
</comment>
<sequence length="484" mass="51933">MAIHGSRNKGALWPLMAGALAGLAALGLAACNGDTSDSEGSNGGSGDGELVRFNPDPYPSTYTPFPSEVVLIQGATVFDGIGGEFENYDVLMQDGRIAGIGEGLEAPEGATLIDGRGRYVTPGVIDIHSHLGVYPSPGVSAHQDGNEITAPVTAEVWAEHGVWPQDPGFDAALAGGVTTLHVLPGSANLFGGRGITLRNVPSRTVQGMKFPDAPYTLKMACGENPKRVYGSQGRAPGSRMGNMAGYREAWQRAVEYRRSWQRYWDAGDAEATPPTRNLELDTLMGVLEGEILVQMHCYRADEMAQVLDMADEFGYQVTTFHHAVEAYKIGDLLAEEDVCAAVWADWGGFKMEAYDSINENLALVHAAGACAMIHSDDQLGIQRLNQEVAKALAAGRRLGIEVTDGEAVAWFTSNPARGLGIFDETGSIEEGKRADIVLWSAHPFSTYAVADHVYIDGALMFDREDPERRTVRDFTLGQPGEGVL</sequence>
<dbReference type="EMBL" id="BMFS01000002">
    <property type="protein sequence ID" value="GGG92542.1"/>
    <property type="molecule type" value="Genomic_DNA"/>
</dbReference>
<dbReference type="CDD" id="cd01309">
    <property type="entry name" value="Met_dep_hydrolase_C"/>
    <property type="match status" value="1"/>
</dbReference>